<dbReference type="Proteomes" id="UP001157502">
    <property type="component" value="Chromosome 24"/>
</dbReference>
<keyword evidence="2" id="KW-1185">Reference proteome</keyword>
<gene>
    <name evidence="1" type="ORF">DPEC_G00268710</name>
</gene>
<evidence type="ECO:0000313" key="1">
    <source>
        <dbReference type="EMBL" id="KAJ7993079.1"/>
    </source>
</evidence>
<name>A0ACC2FNV9_DALPE</name>
<protein>
    <submittedName>
        <fullName evidence="1">Uncharacterized protein</fullName>
    </submittedName>
</protein>
<organism evidence="1 2">
    <name type="scientific">Dallia pectoralis</name>
    <name type="common">Alaska blackfish</name>
    <dbReference type="NCBI Taxonomy" id="75939"/>
    <lineage>
        <taxon>Eukaryota</taxon>
        <taxon>Metazoa</taxon>
        <taxon>Chordata</taxon>
        <taxon>Craniata</taxon>
        <taxon>Vertebrata</taxon>
        <taxon>Euteleostomi</taxon>
        <taxon>Actinopterygii</taxon>
        <taxon>Neopterygii</taxon>
        <taxon>Teleostei</taxon>
        <taxon>Protacanthopterygii</taxon>
        <taxon>Esociformes</taxon>
        <taxon>Umbridae</taxon>
        <taxon>Dallia</taxon>
    </lineage>
</organism>
<proteinExistence type="predicted"/>
<comment type="caution">
    <text evidence="1">The sequence shown here is derived from an EMBL/GenBank/DDBJ whole genome shotgun (WGS) entry which is preliminary data.</text>
</comment>
<evidence type="ECO:0000313" key="2">
    <source>
        <dbReference type="Proteomes" id="UP001157502"/>
    </source>
</evidence>
<accession>A0ACC2FNV9</accession>
<reference evidence="1" key="1">
    <citation type="submission" date="2021-05" db="EMBL/GenBank/DDBJ databases">
        <authorList>
            <person name="Pan Q."/>
            <person name="Jouanno E."/>
            <person name="Zahm M."/>
            <person name="Klopp C."/>
            <person name="Cabau C."/>
            <person name="Louis A."/>
            <person name="Berthelot C."/>
            <person name="Parey E."/>
            <person name="Roest Crollius H."/>
            <person name="Montfort J."/>
            <person name="Robinson-Rechavi M."/>
            <person name="Bouchez O."/>
            <person name="Lampietro C."/>
            <person name="Lopez Roques C."/>
            <person name="Donnadieu C."/>
            <person name="Postlethwait J."/>
            <person name="Bobe J."/>
            <person name="Dillon D."/>
            <person name="Chandos A."/>
            <person name="von Hippel F."/>
            <person name="Guiguen Y."/>
        </authorList>
    </citation>
    <scope>NUCLEOTIDE SEQUENCE</scope>
    <source>
        <strain evidence="1">YG-Jan2019</strain>
    </source>
</reference>
<sequence length="234" mass="26270">MVIPLNLGTLVSMLIIFYRQVQPVYIYGGHEAVAHSRPYMVFLNLTHWWCDGFLVAEDFVITAAHCSKGNIEVVLGVHYVYEKDAQKIHVKKKFPHPDYNITTMENDIMLLKLEKKASVNDHVRIIDLPQTRDEKAPTNCLVSGWGLCKKGEDVGCQRLQEVNVTLVYNRKNAPGEICSEGPKSPAQGDSGGPLVCGDVAYGVVSGGVHDNNKDYAIYTNITHYLDWIHRIMKN</sequence>
<dbReference type="EMBL" id="CM055751">
    <property type="protein sequence ID" value="KAJ7993079.1"/>
    <property type="molecule type" value="Genomic_DNA"/>
</dbReference>